<name>A0A328F6H5_9BACT</name>
<keyword evidence="1" id="KW-0812">Transmembrane</keyword>
<dbReference type="InterPro" id="IPR005230">
    <property type="entry name" value="TraB_bac"/>
</dbReference>
<dbReference type="PANTHER" id="PTHR21530">
    <property type="entry name" value="PHEROMONE SHUTDOWN PROTEIN"/>
    <property type="match status" value="1"/>
</dbReference>
<proteinExistence type="predicted"/>
<dbReference type="PANTHER" id="PTHR21530:SF7">
    <property type="entry name" value="TRAB DOMAIN-CONTAINING PROTEIN"/>
    <property type="match status" value="1"/>
</dbReference>
<dbReference type="EMBL" id="CP036313">
    <property type="protein sequence ID" value="QBH11847.1"/>
    <property type="molecule type" value="Genomic_DNA"/>
</dbReference>
<evidence type="ECO:0000313" key="2">
    <source>
        <dbReference type="EMBL" id="QBH11847.1"/>
    </source>
</evidence>
<dbReference type="CDD" id="cd14726">
    <property type="entry name" value="TraB_PrgY-like"/>
    <property type="match status" value="1"/>
</dbReference>
<organism evidence="3 4">
    <name type="scientific">Desulfobacter hydrogenophilus</name>
    <dbReference type="NCBI Taxonomy" id="2291"/>
    <lineage>
        <taxon>Bacteria</taxon>
        <taxon>Pseudomonadati</taxon>
        <taxon>Thermodesulfobacteriota</taxon>
        <taxon>Desulfobacteria</taxon>
        <taxon>Desulfobacterales</taxon>
        <taxon>Desulfobacteraceae</taxon>
        <taxon>Desulfobacter</taxon>
    </lineage>
</organism>
<evidence type="ECO:0000313" key="4">
    <source>
        <dbReference type="Proteomes" id="UP000248798"/>
    </source>
</evidence>
<feature type="transmembrane region" description="Helical" evidence="1">
    <location>
        <begin position="308"/>
        <end position="333"/>
    </location>
</feature>
<dbReference type="EMBL" id="QLNI01000064">
    <property type="protein sequence ID" value="RAM00111.1"/>
    <property type="molecule type" value="Genomic_DNA"/>
</dbReference>
<dbReference type="Pfam" id="PF01963">
    <property type="entry name" value="TraB_PrgY_gumN"/>
    <property type="match status" value="1"/>
</dbReference>
<evidence type="ECO:0000256" key="1">
    <source>
        <dbReference type="SAM" id="Phobius"/>
    </source>
</evidence>
<reference evidence="2 5" key="2">
    <citation type="submission" date="2019-02" db="EMBL/GenBank/DDBJ databases">
        <title>Complete genome sequence of Desulfobacter hydrogenophilus AcRS1.</title>
        <authorList>
            <person name="Marietou A."/>
            <person name="Lund M.B."/>
            <person name="Marshall I.P.G."/>
            <person name="Schreiber L."/>
            <person name="Jorgensen B."/>
        </authorList>
    </citation>
    <scope>NUCLEOTIDE SEQUENCE [LARGE SCALE GENOMIC DNA]</scope>
    <source>
        <strain evidence="2 5">AcRS1</strain>
    </source>
</reference>
<protein>
    <submittedName>
        <fullName evidence="3">TraB family protein</fullName>
    </submittedName>
    <submittedName>
        <fullName evidence="2">TraB/GumN family protein</fullName>
    </submittedName>
</protein>
<dbReference type="OrthoDB" id="9809330at2"/>
<dbReference type="RefSeq" id="WP_111960250.1">
    <property type="nucleotide sequence ID" value="NZ_CP036313.1"/>
</dbReference>
<reference evidence="3 4" key="1">
    <citation type="submission" date="2018-06" db="EMBL/GenBank/DDBJ databases">
        <title>Complete Genome Sequence of Desulfobacter hydrogenophilus (DSM3380).</title>
        <authorList>
            <person name="Marietou A."/>
            <person name="Schreiber L."/>
            <person name="Marshall I."/>
            <person name="Jorgensen B."/>
        </authorList>
    </citation>
    <scope>NUCLEOTIDE SEQUENCE [LARGE SCALE GENOMIC DNA]</scope>
    <source>
        <strain evidence="3 4">DSM 3380</strain>
    </source>
</reference>
<dbReference type="InterPro" id="IPR046345">
    <property type="entry name" value="TraB_PrgY-like"/>
</dbReference>
<keyword evidence="5" id="KW-1185">Reference proteome</keyword>
<accession>A0A328F6H5</accession>
<sequence length="393" mass="43127">MSENPIDHNDIHILERDGKQIILIGTAHVSRHSAQLVSDTIASEQPDTVCVELCSNRLSAIRDKDRWQNMDIVKIIKEKKALMLFMNLLLAAFQKKIADKFGIKPGQEMINAITAAEKTGAAIIPADREIQTTLSRIWRGMGFWEKTKLIFSMVLSFGQSNEIEETDIEKMKHQDILQSLLSEIKEDHPIIGEVLINERDQFLAQSIRSAPGDKIVAVVGAAHVPGILEYIEQNTPIDIAALNTLPPPGKVGKVLKWLIPGLIVMLFIAGFLMGGKGAGTDMIWIWVLANGIFAGIGALIALAHPYTIFSSVIAAPLTSLNPMIAAGWVAGLVEAFARKPKVRDLEAIPEDITSVKGFWRNNVTRILLVVVFTNLGSSIGTMTALPFMIKLLS</sequence>
<keyword evidence="1" id="KW-0472">Membrane</keyword>
<dbReference type="AlphaFoldDB" id="A0A328F6H5"/>
<feature type="transmembrane region" description="Helical" evidence="1">
    <location>
        <begin position="257"/>
        <end position="275"/>
    </location>
</feature>
<gene>
    <name evidence="3" type="ORF">DO021_20790</name>
    <name evidence="2" type="ORF">EYB58_02240</name>
</gene>
<evidence type="ECO:0000313" key="3">
    <source>
        <dbReference type="EMBL" id="RAM00111.1"/>
    </source>
</evidence>
<dbReference type="InterPro" id="IPR002816">
    <property type="entry name" value="TraB/PrgY/GumN_fam"/>
</dbReference>
<dbReference type="Proteomes" id="UP000248798">
    <property type="component" value="Unassembled WGS sequence"/>
</dbReference>
<evidence type="ECO:0000313" key="5">
    <source>
        <dbReference type="Proteomes" id="UP000293902"/>
    </source>
</evidence>
<dbReference type="Proteomes" id="UP000293902">
    <property type="component" value="Chromosome"/>
</dbReference>
<feature type="transmembrane region" description="Helical" evidence="1">
    <location>
        <begin position="282"/>
        <end position="302"/>
    </location>
</feature>
<keyword evidence="1" id="KW-1133">Transmembrane helix</keyword>
<dbReference type="NCBIfam" id="TIGR00261">
    <property type="entry name" value="traB"/>
    <property type="match status" value="1"/>
</dbReference>
<feature type="transmembrane region" description="Helical" evidence="1">
    <location>
        <begin position="366"/>
        <end position="389"/>
    </location>
</feature>